<proteinExistence type="predicted"/>
<sequence length="182" mass="20369">MKKFITAERCGDWNGHLLCAQKIIPFFHASGHFQYAKCTHLYVQDMLAMATSHPDVIEKFVEKGYFTINRSSSPCAGVWFDMVIERTLMRSMKSSGGLTRGRGVSDSVLAKWVGGSPAAVAICSSIEEFAGTVFSIGEQHSDFVYQGEKEMNRIDSRFMNASSTTPFFRITFADVAVDRCHW</sequence>
<dbReference type="OrthoDB" id="6723241at2759"/>
<reference evidence="1 2" key="1">
    <citation type="journal article" date="2019" name="Sci. Rep.">
        <title>Orb-weaving spider Araneus ventricosus genome elucidates the spidroin gene catalogue.</title>
        <authorList>
            <person name="Kono N."/>
            <person name="Nakamura H."/>
            <person name="Ohtoshi R."/>
            <person name="Moran D.A.P."/>
            <person name="Shinohara A."/>
            <person name="Yoshida Y."/>
            <person name="Fujiwara M."/>
            <person name="Mori M."/>
            <person name="Tomita M."/>
            <person name="Arakawa K."/>
        </authorList>
    </citation>
    <scope>NUCLEOTIDE SEQUENCE [LARGE SCALE GENOMIC DNA]</scope>
</reference>
<name>A0A4Y2H3H8_ARAVE</name>
<dbReference type="Proteomes" id="UP000499080">
    <property type="component" value="Unassembled WGS sequence"/>
</dbReference>
<organism evidence="1 2">
    <name type="scientific">Araneus ventricosus</name>
    <name type="common">Orbweaver spider</name>
    <name type="synonym">Epeira ventricosa</name>
    <dbReference type="NCBI Taxonomy" id="182803"/>
    <lineage>
        <taxon>Eukaryota</taxon>
        <taxon>Metazoa</taxon>
        <taxon>Ecdysozoa</taxon>
        <taxon>Arthropoda</taxon>
        <taxon>Chelicerata</taxon>
        <taxon>Arachnida</taxon>
        <taxon>Araneae</taxon>
        <taxon>Araneomorphae</taxon>
        <taxon>Entelegynae</taxon>
        <taxon>Araneoidea</taxon>
        <taxon>Araneidae</taxon>
        <taxon>Araneus</taxon>
    </lineage>
</organism>
<comment type="caution">
    <text evidence="1">The sequence shown here is derived from an EMBL/GenBank/DDBJ whole genome shotgun (WGS) entry which is preliminary data.</text>
</comment>
<dbReference type="AlphaFoldDB" id="A0A4Y2H3H8"/>
<keyword evidence="2" id="KW-1185">Reference proteome</keyword>
<gene>
    <name evidence="1" type="ORF">AVEN_147600_1</name>
</gene>
<dbReference type="PANTHER" id="PTHR47018">
    <property type="entry name" value="CXC DOMAIN-CONTAINING PROTEIN-RELATED"/>
    <property type="match status" value="1"/>
</dbReference>
<accession>A0A4Y2H3H8</accession>
<evidence type="ECO:0000313" key="2">
    <source>
        <dbReference type="Proteomes" id="UP000499080"/>
    </source>
</evidence>
<protein>
    <submittedName>
        <fullName evidence="1">Uncharacterized protein</fullName>
    </submittedName>
</protein>
<dbReference type="PANTHER" id="PTHR47018:SF1">
    <property type="entry name" value="TESMIN_TSO1-LIKE CXC DOMAIN-CONTAINING PROTEIN"/>
    <property type="match status" value="1"/>
</dbReference>
<dbReference type="EMBL" id="BGPR01001712">
    <property type="protein sequence ID" value="GBM60037.1"/>
    <property type="molecule type" value="Genomic_DNA"/>
</dbReference>
<evidence type="ECO:0000313" key="1">
    <source>
        <dbReference type="EMBL" id="GBM60037.1"/>
    </source>
</evidence>